<keyword evidence="2" id="KW-1185">Reference proteome</keyword>
<evidence type="ECO:0000313" key="1">
    <source>
        <dbReference type="EMBL" id="KIS04270.1"/>
    </source>
</evidence>
<dbReference type="RefSeq" id="WP_044009765.1">
    <property type="nucleotide sequence ID" value="NZ_AWTT01000001.1"/>
</dbReference>
<dbReference type="EMBL" id="AWTT01000001">
    <property type="protein sequence ID" value="KIS04270.1"/>
    <property type="molecule type" value="Genomic_DNA"/>
</dbReference>
<proteinExistence type="predicted"/>
<gene>
    <name evidence="1" type="ORF">WDC_0007</name>
</gene>
<evidence type="ECO:0008006" key="3">
    <source>
        <dbReference type="Google" id="ProtNLM"/>
    </source>
</evidence>
<dbReference type="Proteomes" id="UP000032279">
    <property type="component" value="Unassembled WGS sequence"/>
</dbReference>
<sequence>MMNRFKSMRESKKEYKEYRQRVEQLPTEFKGPMKALEHYLYNYAKGDGIMKIIYSILDMFELAVQNNQTVHDVVGDDIADFADNLLREYPEETWVNSQREKLRKSIK</sequence>
<dbReference type="Pfam" id="PF06304">
    <property type="entry name" value="DUF1048"/>
    <property type="match status" value="1"/>
</dbReference>
<dbReference type="PATRIC" id="fig|1335616.4.peg.7"/>
<evidence type="ECO:0000313" key="2">
    <source>
        <dbReference type="Proteomes" id="UP000032279"/>
    </source>
</evidence>
<organism evidence="1 2">
    <name type="scientific">Paucilactobacillus wasatchensis</name>
    <dbReference type="NCBI Taxonomy" id="1335616"/>
    <lineage>
        <taxon>Bacteria</taxon>
        <taxon>Bacillati</taxon>
        <taxon>Bacillota</taxon>
        <taxon>Bacilli</taxon>
        <taxon>Lactobacillales</taxon>
        <taxon>Lactobacillaceae</taxon>
        <taxon>Paucilactobacillus</taxon>
    </lineage>
</organism>
<protein>
    <recommendedName>
        <fullName evidence="3">DUF1048 domain-containing protein</fullName>
    </recommendedName>
</protein>
<dbReference type="AlphaFoldDB" id="A0A0D1A8W0"/>
<name>A0A0D1A8W0_9LACO</name>
<dbReference type="Gene3D" id="1.10.1900.10">
    <property type="entry name" value="c-terminal domain of poly(a) binding protein"/>
    <property type="match status" value="1"/>
</dbReference>
<dbReference type="InterPro" id="IPR008316">
    <property type="entry name" value="UCP029876"/>
</dbReference>
<dbReference type="OrthoDB" id="2087617at2"/>
<accession>A0A0D1A8W0</accession>
<reference evidence="1 2" key="1">
    <citation type="submission" date="2013-08" db="EMBL/GenBank/DDBJ databases">
        <title>Lactobacillus wasatchii sp. WDC04, a late gas producing bacteria isolated from aged chedder cheese.</title>
        <authorList>
            <person name="Oberg C.J."/>
            <person name="Culumber M."/>
            <person name="McMahon D.J."/>
            <person name="Broadbent J.R."/>
            <person name="Oberg T.S."/>
            <person name="Ortaki F."/>
        </authorList>
    </citation>
    <scope>NUCLEOTIDE SEQUENCE [LARGE SCALE GENOMIC DNA]</scope>
    <source>
        <strain evidence="1 2">WDC04</strain>
    </source>
</reference>
<dbReference type="SUPFAM" id="SSF158560">
    <property type="entry name" value="BH3980-like"/>
    <property type="match status" value="1"/>
</dbReference>
<dbReference type="STRING" id="1335616.WDC_0007"/>
<comment type="caution">
    <text evidence="1">The sequence shown here is derived from an EMBL/GenBank/DDBJ whole genome shotgun (WGS) entry which is preliminary data.</text>
</comment>